<dbReference type="EMBL" id="CP001715">
    <property type="protein sequence ID" value="ACV36223.1"/>
    <property type="molecule type" value="Genomic_DNA"/>
</dbReference>
<accession>C7RU59</accession>
<protein>
    <recommendedName>
        <fullName evidence="2">HTH merR-type domain-containing protein</fullName>
    </recommendedName>
</protein>
<dbReference type="STRING" id="522306.CAP2UW1_2945"/>
<dbReference type="eggNOG" id="ENOG5032001">
    <property type="taxonomic scope" value="Bacteria"/>
</dbReference>
<reference evidence="1" key="2">
    <citation type="submission" date="2009-09" db="EMBL/GenBank/DDBJ databases">
        <title>Complete sequence of chromosome of Candidatus Accumulibacter phosphatis clade IIA str. UW-1.</title>
        <authorList>
            <consortium name="US DOE Joint Genome Institute"/>
            <person name="Martin H.G."/>
            <person name="Ivanova N."/>
            <person name="Kunin V."/>
            <person name="Warnecke F."/>
            <person name="Barry K."/>
            <person name="He S."/>
            <person name="Salamov A."/>
            <person name="Szeto E."/>
            <person name="Dalin E."/>
            <person name="Pangilinan J.L."/>
            <person name="Lapidus A."/>
            <person name="Lowry S."/>
            <person name="Kyrpides N.C."/>
            <person name="McMahon K.D."/>
            <person name="Hugenholtz P."/>
        </authorList>
    </citation>
    <scope>NUCLEOTIDE SEQUENCE [LARGE SCALE GENOMIC DNA]</scope>
    <source>
        <strain evidence="1">UW-1</strain>
    </source>
</reference>
<name>C7RU59_ACCRE</name>
<evidence type="ECO:0000313" key="1">
    <source>
        <dbReference type="EMBL" id="ACV36223.1"/>
    </source>
</evidence>
<evidence type="ECO:0008006" key="2">
    <source>
        <dbReference type="Google" id="ProtNLM"/>
    </source>
</evidence>
<organism evidence="1">
    <name type="scientific">Accumulibacter regalis</name>
    <dbReference type="NCBI Taxonomy" id="522306"/>
    <lineage>
        <taxon>Bacteria</taxon>
        <taxon>Pseudomonadati</taxon>
        <taxon>Pseudomonadota</taxon>
        <taxon>Betaproteobacteria</taxon>
        <taxon>Candidatus Accumulibacter</taxon>
    </lineage>
</organism>
<proteinExistence type="predicted"/>
<sequence>MSEVVSIQFTQDQARMLTGVSVESVRHWRKTVPYLSSKTGKTGRFTFPELLGLAVAHELVHSFGVNIATLSTSIDELFRLLAASSPASLEGTIVFITATDVTFHQEEADGLGKVPAKPAFMVPLAPLMIGIQRHMLPAMPSVSQKTLPFPPEVVRSRA</sequence>
<dbReference type="OrthoDB" id="7593735at2"/>
<dbReference type="AlphaFoldDB" id="C7RU59"/>
<dbReference type="HOGENOM" id="CLU_1665609_0_0_4"/>
<gene>
    <name evidence="1" type="ordered locus">CAP2UW1_2945</name>
</gene>
<reference evidence="1" key="1">
    <citation type="submission" date="2009-08" db="EMBL/GenBank/DDBJ databases">
        <authorList>
            <consortium name="US DOE Joint Genome Institute"/>
            <person name="Lucas S."/>
            <person name="Copeland A."/>
            <person name="Lapidus A."/>
            <person name="Glavina del Rio T."/>
            <person name="Dalin E."/>
            <person name="Tice H."/>
            <person name="Bruce D."/>
            <person name="Barry K."/>
            <person name="Pitluck S."/>
            <person name="Lowry S."/>
            <person name="Larimer F."/>
            <person name="Land M."/>
            <person name="Hauser L."/>
            <person name="Kyrpides N."/>
            <person name="Ivanova N."/>
            <person name="McMahon K.D."/>
            <person name="Hugenholtz P."/>
        </authorList>
    </citation>
    <scope>NUCLEOTIDE SEQUENCE</scope>
    <source>
        <strain evidence="1">UW-1</strain>
    </source>
</reference>
<dbReference type="KEGG" id="app:CAP2UW1_2945"/>